<accession>A0AAV0YN01</accession>
<reference evidence="2 3" key="1">
    <citation type="submission" date="2023-01" db="EMBL/GenBank/DDBJ databases">
        <authorList>
            <person name="Kreplak J."/>
        </authorList>
    </citation>
    <scope>NUCLEOTIDE SEQUENCE [LARGE SCALE GENOMIC DNA]</scope>
</reference>
<keyword evidence="3" id="KW-1185">Reference proteome</keyword>
<gene>
    <name evidence="2" type="ORF">VFH_I235800</name>
</gene>
<protein>
    <submittedName>
        <fullName evidence="2">Uncharacterized protein</fullName>
    </submittedName>
</protein>
<evidence type="ECO:0000313" key="2">
    <source>
        <dbReference type="EMBL" id="CAI8586044.1"/>
    </source>
</evidence>
<evidence type="ECO:0000256" key="1">
    <source>
        <dbReference type="SAM" id="MobiDB-lite"/>
    </source>
</evidence>
<feature type="compositionally biased region" description="Basic and acidic residues" evidence="1">
    <location>
        <begin position="37"/>
        <end position="51"/>
    </location>
</feature>
<name>A0AAV0YN01_VICFA</name>
<feature type="region of interest" description="Disordered" evidence="1">
    <location>
        <begin position="1"/>
        <end position="87"/>
    </location>
</feature>
<feature type="compositionally biased region" description="Polar residues" evidence="1">
    <location>
        <begin position="67"/>
        <end position="87"/>
    </location>
</feature>
<dbReference type="Proteomes" id="UP001157006">
    <property type="component" value="Chromosome 1L"/>
</dbReference>
<sequence>MTSIDATTILTTSERSKHNRDQPTYVRPPTHTIRKRRSDDNQFESPRRHCDSLLLTTGRSSAVRPQPSHSTHLQPPLSSQPHLTSWPSSDFRTTGFVYFEEEMNEQFLIVLCESREEVQREKEEFFCFATYC</sequence>
<feature type="compositionally biased region" description="Polar residues" evidence="1">
    <location>
        <begin position="1"/>
        <end position="13"/>
    </location>
</feature>
<dbReference type="AlphaFoldDB" id="A0AAV0YN01"/>
<proteinExistence type="predicted"/>
<organism evidence="2 3">
    <name type="scientific">Vicia faba</name>
    <name type="common">Broad bean</name>
    <name type="synonym">Faba vulgaris</name>
    <dbReference type="NCBI Taxonomy" id="3906"/>
    <lineage>
        <taxon>Eukaryota</taxon>
        <taxon>Viridiplantae</taxon>
        <taxon>Streptophyta</taxon>
        <taxon>Embryophyta</taxon>
        <taxon>Tracheophyta</taxon>
        <taxon>Spermatophyta</taxon>
        <taxon>Magnoliopsida</taxon>
        <taxon>eudicotyledons</taxon>
        <taxon>Gunneridae</taxon>
        <taxon>Pentapetalae</taxon>
        <taxon>rosids</taxon>
        <taxon>fabids</taxon>
        <taxon>Fabales</taxon>
        <taxon>Fabaceae</taxon>
        <taxon>Papilionoideae</taxon>
        <taxon>50 kb inversion clade</taxon>
        <taxon>NPAAA clade</taxon>
        <taxon>Hologalegina</taxon>
        <taxon>IRL clade</taxon>
        <taxon>Fabeae</taxon>
        <taxon>Vicia</taxon>
    </lineage>
</organism>
<dbReference type="EMBL" id="OX451736">
    <property type="protein sequence ID" value="CAI8586044.1"/>
    <property type="molecule type" value="Genomic_DNA"/>
</dbReference>
<evidence type="ECO:0000313" key="3">
    <source>
        <dbReference type="Proteomes" id="UP001157006"/>
    </source>
</evidence>